<comment type="similarity">
    <text evidence="1">Belongs to the EXO70 family.</text>
</comment>
<dbReference type="Proteomes" id="UP001552299">
    <property type="component" value="Unassembled WGS sequence"/>
</dbReference>
<evidence type="ECO:0000259" key="3">
    <source>
        <dbReference type="Pfam" id="PF03081"/>
    </source>
</evidence>
<dbReference type="SUPFAM" id="SSF74788">
    <property type="entry name" value="Cullin repeat-like"/>
    <property type="match status" value="1"/>
</dbReference>
<keyword evidence="5" id="KW-1185">Reference proteome</keyword>
<dbReference type="InterPro" id="IPR046364">
    <property type="entry name" value="Exo70_C"/>
</dbReference>
<reference evidence="4 5" key="1">
    <citation type="journal article" date="2024" name="Plant Biotechnol. J.">
        <title>Dendrobium thyrsiflorum genome and its molecular insights into genes involved in important horticultural traits.</title>
        <authorList>
            <person name="Chen B."/>
            <person name="Wang J.Y."/>
            <person name="Zheng P.J."/>
            <person name="Li K.L."/>
            <person name="Liang Y.M."/>
            <person name="Chen X.F."/>
            <person name="Zhang C."/>
            <person name="Zhao X."/>
            <person name="He X."/>
            <person name="Zhang G.Q."/>
            <person name="Liu Z.J."/>
            <person name="Xu Q."/>
        </authorList>
    </citation>
    <scope>NUCLEOTIDE SEQUENCE [LARGE SCALE GENOMIC DNA]</scope>
    <source>
        <strain evidence="4">GZMU011</strain>
    </source>
</reference>
<proteinExistence type="inferred from homology"/>
<comment type="caution">
    <text evidence="4">The sequence shown here is derived from an EMBL/GenBank/DDBJ whole genome shotgun (WGS) entry which is preliminary data.</text>
</comment>
<evidence type="ECO:0000313" key="5">
    <source>
        <dbReference type="Proteomes" id="UP001552299"/>
    </source>
</evidence>
<gene>
    <name evidence="4" type="ORF">M5K25_013980</name>
</gene>
<name>A0ABD0UV86_DENTH</name>
<dbReference type="InterPro" id="IPR016159">
    <property type="entry name" value="Cullin_repeat-like_dom_sf"/>
</dbReference>
<evidence type="ECO:0000256" key="1">
    <source>
        <dbReference type="ARBA" id="ARBA00006756"/>
    </source>
</evidence>
<evidence type="ECO:0000256" key="2">
    <source>
        <dbReference type="ARBA" id="ARBA00022448"/>
    </source>
</evidence>
<dbReference type="Pfam" id="PF03081">
    <property type="entry name" value="Exo70_C"/>
    <property type="match status" value="1"/>
</dbReference>
<organism evidence="4 5">
    <name type="scientific">Dendrobium thyrsiflorum</name>
    <name type="common">Pinecone-like raceme dendrobium</name>
    <name type="synonym">Orchid</name>
    <dbReference type="NCBI Taxonomy" id="117978"/>
    <lineage>
        <taxon>Eukaryota</taxon>
        <taxon>Viridiplantae</taxon>
        <taxon>Streptophyta</taxon>
        <taxon>Embryophyta</taxon>
        <taxon>Tracheophyta</taxon>
        <taxon>Spermatophyta</taxon>
        <taxon>Magnoliopsida</taxon>
        <taxon>Liliopsida</taxon>
        <taxon>Asparagales</taxon>
        <taxon>Orchidaceae</taxon>
        <taxon>Epidendroideae</taxon>
        <taxon>Malaxideae</taxon>
        <taxon>Dendrobiinae</taxon>
        <taxon>Dendrobium</taxon>
    </lineage>
</organism>
<dbReference type="AlphaFoldDB" id="A0ABD0UV86"/>
<dbReference type="Gene3D" id="1.20.1280.170">
    <property type="entry name" value="Exocyst complex component Exo70"/>
    <property type="match status" value="1"/>
</dbReference>
<sequence>METRNQLKVDPGSRSASLSCQLPQVPFMTMEEEVGETQLESQVYMACIMQGHRIGVAYYDSNARQLFVLEVWEESSGEFPLIELVKYQAKPNVIYASTKTEESFLSALKRSERNEEIEVKLMRSSLFSYEQAWHRDAIAKSNGSPEKLFVLLDMYEIMCEFHSEIETIFEGKLEAVEEDATKIGEMDGTVHHLASYVINYMKFYLTINQL</sequence>
<accession>A0ABD0UV86</accession>
<dbReference type="EMBL" id="JANQDX010000011">
    <property type="protein sequence ID" value="KAL0916463.1"/>
    <property type="molecule type" value="Genomic_DNA"/>
</dbReference>
<protein>
    <recommendedName>
        <fullName evidence="3">Exocyst complex subunit Exo70 C-terminal domain-containing protein</fullName>
    </recommendedName>
</protein>
<feature type="domain" description="Exocyst complex subunit Exo70 C-terminal" evidence="3">
    <location>
        <begin position="115"/>
        <end position="172"/>
    </location>
</feature>
<evidence type="ECO:0000313" key="4">
    <source>
        <dbReference type="EMBL" id="KAL0916463.1"/>
    </source>
</evidence>
<keyword evidence="2" id="KW-0813">Transport</keyword>